<dbReference type="eggNOG" id="arCOG10153">
    <property type="taxonomic scope" value="Archaea"/>
</dbReference>
<dbReference type="OrthoDB" id="156248at2157"/>
<dbReference type="InterPro" id="IPR025187">
    <property type="entry name" value="DUF4112"/>
</dbReference>
<keyword evidence="3" id="KW-1185">Reference proteome</keyword>
<gene>
    <name evidence="2" type="ORF">C474_04148</name>
</gene>
<keyword evidence="1" id="KW-0812">Transmembrane</keyword>
<feature type="transmembrane region" description="Helical" evidence="1">
    <location>
        <begin position="145"/>
        <end position="172"/>
    </location>
</feature>
<dbReference type="PANTHER" id="PTHR35519">
    <property type="entry name" value="MEMBRANE PROTEINS"/>
    <property type="match status" value="1"/>
</dbReference>
<keyword evidence="1" id="KW-1133">Transmembrane helix</keyword>
<evidence type="ECO:0008006" key="4">
    <source>
        <dbReference type="Google" id="ProtNLM"/>
    </source>
</evidence>
<evidence type="ECO:0000313" key="3">
    <source>
        <dbReference type="Proteomes" id="UP000011513"/>
    </source>
</evidence>
<dbReference type="PANTHER" id="PTHR35519:SF2">
    <property type="entry name" value="PH DOMAIN PROTEIN"/>
    <property type="match status" value="1"/>
</dbReference>
<comment type="caution">
    <text evidence="2">The sequence shown here is derived from an EMBL/GenBank/DDBJ whole genome shotgun (WGS) entry which is preliminary data.</text>
</comment>
<sequence>MSSSDTTDADAAPFVVRDPVTDAADPEAEALARLRRLSYYLDSAIPIPGTNLRIGLDPILGLLPVAGDLPAAAVSAYIVAEAAALGAPRETVARMVGNLAVDAVVGSIPLVGDVFDAAWKANRRNVRLFEARRADPSGAERDGRVLAVAGVLLFCLVVALGAAVALASWWLLSQVV</sequence>
<dbReference type="RefSeq" id="WP_008384257.1">
    <property type="nucleotide sequence ID" value="NZ_AOIV01000007.1"/>
</dbReference>
<evidence type="ECO:0000313" key="2">
    <source>
        <dbReference type="EMBL" id="ELZ33624.1"/>
    </source>
</evidence>
<dbReference type="AlphaFoldDB" id="M0DHI3"/>
<dbReference type="PATRIC" id="fig|1227487.5.peg.842"/>
<name>M0DHI3_HALPD</name>
<dbReference type="InParanoid" id="M0DHI3"/>
<organism evidence="2 3">
    <name type="scientific">Halogeometricum pallidum JCM 14848</name>
    <dbReference type="NCBI Taxonomy" id="1227487"/>
    <lineage>
        <taxon>Archaea</taxon>
        <taxon>Methanobacteriati</taxon>
        <taxon>Methanobacteriota</taxon>
        <taxon>Stenosarchaea group</taxon>
        <taxon>Halobacteria</taxon>
        <taxon>Halobacteriales</taxon>
        <taxon>Haloferacaceae</taxon>
        <taxon>Halogeometricum</taxon>
    </lineage>
</organism>
<dbReference type="EMBL" id="AOIV01000007">
    <property type="protein sequence ID" value="ELZ33624.1"/>
    <property type="molecule type" value="Genomic_DNA"/>
</dbReference>
<protein>
    <recommendedName>
        <fullName evidence="4">DUF4112 domain-containing protein</fullName>
    </recommendedName>
</protein>
<dbReference type="Proteomes" id="UP000011513">
    <property type="component" value="Unassembled WGS sequence"/>
</dbReference>
<proteinExistence type="predicted"/>
<reference evidence="2 3" key="1">
    <citation type="journal article" date="2014" name="PLoS Genet.">
        <title>Phylogenetically driven sequencing of extremely halophilic archaea reveals strategies for static and dynamic osmo-response.</title>
        <authorList>
            <person name="Becker E.A."/>
            <person name="Seitzer P.M."/>
            <person name="Tritt A."/>
            <person name="Larsen D."/>
            <person name="Krusor M."/>
            <person name="Yao A.I."/>
            <person name="Wu D."/>
            <person name="Madern D."/>
            <person name="Eisen J.A."/>
            <person name="Darling A.E."/>
            <person name="Facciotti M.T."/>
        </authorList>
    </citation>
    <scope>NUCLEOTIDE SEQUENCE [LARGE SCALE GENOMIC DNA]</scope>
    <source>
        <strain evidence="2 3">JCM 14848</strain>
    </source>
</reference>
<evidence type="ECO:0000256" key="1">
    <source>
        <dbReference type="SAM" id="Phobius"/>
    </source>
</evidence>
<accession>M0DHI3</accession>
<dbReference type="Pfam" id="PF13430">
    <property type="entry name" value="DUF4112"/>
    <property type="match status" value="1"/>
</dbReference>
<keyword evidence="1" id="KW-0472">Membrane</keyword>